<feature type="compositionally biased region" description="Polar residues" evidence="1">
    <location>
        <begin position="117"/>
        <end position="136"/>
    </location>
</feature>
<feature type="region of interest" description="Disordered" evidence="1">
    <location>
        <begin position="192"/>
        <end position="239"/>
    </location>
</feature>
<feature type="compositionally biased region" description="Polar residues" evidence="1">
    <location>
        <begin position="144"/>
        <end position="155"/>
    </location>
</feature>
<feature type="region of interest" description="Disordered" evidence="1">
    <location>
        <begin position="22"/>
        <end position="45"/>
    </location>
</feature>
<feature type="compositionally biased region" description="Polar residues" evidence="1">
    <location>
        <begin position="617"/>
        <end position="628"/>
    </location>
</feature>
<feature type="region of interest" description="Disordered" evidence="1">
    <location>
        <begin position="59"/>
        <end position="167"/>
    </location>
</feature>
<sequence>PSGDGIDDITSGKYVDVIESLGGDVNGEHEKLDGHQSQSPNLGSSKFLFEERFAESRAFRSTSPHSEAISSMLQGSHEIKQSIDCSPSRKADSNSDHDRASDATIEMESLGRDDGTVSINPNDTSTGVKTNSQNVGSVEFFVAQTPSPATTSTLQDGEMGAMSADQSPTVDTASAFYQPITLSSFGIDELEFSPISGEDSPAPPEVVDERLGGPVMPTNNDGSSGIALQPEEPKAALEAGNSFSAYPSPFSLHLHELPRSVAEVSLPLSMSHLSDGELESVPTGRHDAQIAVETDISAASEELHDDQSQGEDQARLNASYFSLDGSNSPRDEICTPRAEVGECTECGSDEVFPAEDQSRVHVSTIDSNSPGHLTATSPEEVDKLTSVVDSEEFSSEVNGMDQSLVASIDISVECSDDSESEEHRDSPSQKSVNYVDGESEQSGGGESDTNSGLLEESDSMGMTPKQECERCEKSTQTDAEAISAETNLDGEALPEAKIDISELVTPDLHHFDSVNTASDLGDPTPSKSGTAQSQQMGDILNRKTIVDVACGTSDDLVSYDEDIGSTDQHQVGVKDASRTIAVDKEVVVDVACGTSDDSDSYDDGIVATDHKTAVNKETSSTIAANEENTATKRHQGSSDHPSTLYLKRDAASSNQEDLIPAIESHGAGAASITGGVTHQEEPSKQALLSLSADKFDLICQLLSEIRDSCGSKVVKDLLEAPFPERRLHSEPPHEIEPQIAVRGNENVMTAPKSQPVSPRCVPTSLFTDYDEQVGSALHVSAATKSLNRPHPRKYSVSDDFARSVWSDSSTLQQEIKRRMERDIAESEDFQSSRPRSANMMQLSGVNRRVESQHVQYSRAEQLSGASSLRASHNGRAGGLFAGYNDADGPAVRGFQSLNKRPLSFKADSETERIARIMQGSINYWRKGDETLDDSDGESFDSDDDGNCFF</sequence>
<reference evidence="3" key="2">
    <citation type="submission" date="2010-04" db="EMBL/GenBank/DDBJ databases">
        <authorList>
            <person name="Buell R."/>
            <person name="Hamilton J."/>
            <person name="Hostetler J."/>
        </authorList>
    </citation>
    <scope>NUCLEOTIDE SEQUENCE [LARGE SCALE GENOMIC DNA]</scope>
    <source>
        <strain evidence="3">DAOM:BR144</strain>
    </source>
</reference>
<evidence type="ECO:0000313" key="2">
    <source>
        <dbReference type="EnsemblProtists" id="PYU1_T011233"/>
    </source>
</evidence>
<evidence type="ECO:0000313" key="3">
    <source>
        <dbReference type="Proteomes" id="UP000019132"/>
    </source>
</evidence>
<feature type="compositionally biased region" description="Polar residues" evidence="1">
    <location>
        <begin position="525"/>
        <end position="536"/>
    </location>
</feature>
<feature type="compositionally biased region" description="Basic and acidic residues" evidence="1">
    <location>
        <begin position="77"/>
        <end position="101"/>
    </location>
</feature>
<evidence type="ECO:0000256" key="1">
    <source>
        <dbReference type="SAM" id="MobiDB-lite"/>
    </source>
</evidence>
<dbReference type="EMBL" id="GL376562">
    <property type="status" value="NOT_ANNOTATED_CDS"/>
    <property type="molecule type" value="Genomic_DNA"/>
</dbReference>
<feature type="region of interest" description="Disordered" evidence="1">
    <location>
        <begin position="354"/>
        <end position="490"/>
    </location>
</feature>
<dbReference type="EnsemblProtists" id="PYU1_T011233">
    <property type="protein sequence ID" value="PYU1_T011233"/>
    <property type="gene ID" value="PYU1_G011208"/>
</dbReference>
<dbReference type="HOGENOM" id="CLU_310295_0_0_1"/>
<protein>
    <submittedName>
        <fullName evidence="2">Uncharacterized protein</fullName>
    </submittedName>
</protein>
<dbReference type="eggNOG" id="ENOG502T33D">
    <property type="taxonomic scope" value="Eukaryota"/>
</dbReference>
<reference evidence="3" key="1">
    <citation type="journal article" date="2010" name="Genome Biol.">
        <title>Genome sequence of the necrotrophic plant pathogen Pythium ultimum reveals original pathogenicity mechanisms and effector repertoire.</title>
        <authorList>
            <person name="Levesque C.A."/>
            <person name="Brouwer H."/>
            <person name="Cano L."/>
            <person name="Hamilton J.P."/>
            <person name="Holt C."/>
            <person name="Huitema E."/>
            <person name="Raffaele S."/>
            <person name="Robideau G.P."/>
            <person name="Thines M."/>
            <person name="Win J."/>
            <person name="Zerillo M.M."/>
            <person name="Beakes G.W."/>
            <person name="Boore J.L."/>
            <person name="Busam D."/>
            <person name="Dumas B."/>
            <person name="Ferriera S."/>
            <person name="Fuerstenberg S.I."/>
            <person name="Gachon C.M."/>
            <person name="Gaulin E."/>
            <person name="Govers F."/>
            <person name="Grenville-Briggs L."/>
            <person name="Horner N."/>
            <person name="Hostetler J."/>
            <person name="Jiang R.H."/>
            <person name="Johnson J."/>
            <person name="Krajaejun T."/>
            <person name="Lin H."/>
            <person name="Meijer H.J."/>
            <person name="Moore B."/>
            <person name="Morris P."/>
            <person name="Phuntmart V."/>
            <person name="Puiu D."/>
            <person name="Shetty J."/>
            <person name="Stajich J.E."/>
            <person name="Tripathy S."/>
            <person name="Wawra S."/>
            <person name="van West P."/>
            <person name="Whitty B.R."/>
            <person name="Coutinho P.M."/>
            <person name="Henrissat B."/>
            <person name="Martin F."/>
            <person name="Thomas P.D."/>
            <person name="Tyler B.M."/>
            <person name="De Vries R.P."/>
            <person name="Kamoun S."/>
            <person name="Yandell M."/>
            <person name="Tisserat N."/>
            <person name="Buell C.R."/>
        </authorList>
    </citation>
    <scope>NUCLEOTIDE SEQUENCE</scope>
    <source>
        <strain evidence="3">DAOM:BR144</strain>
    </source>
</reference>
<feature type="region of interest" description="Disordered" evidence="1">
    <location>
        <begin position="512"/>
        <end position="538"/>
    </location>
</feature>
<dbReference type="AlphaFoldDB" id="K3X1Y4"/>
<proteinExistence type="predicted"/>
<feature type="compositionally biased region" description="Polar residues" evidence="1">
    <location>
        <begin position="59"/>
        <end position="74"/>
    </location>
</feature>
<dbReference type="Proteomes" id="UP000019132">
    <property type="component" value="Unassembled WGS sequence"/>
</dbReference>
<feature type="compositionally biased region" description="Polar residues" evidence="1">
    <location>
        <begin position="35"/>
        <end position="44"/>
    </location>
</feature>
<feature type="compositionally biased region" description="Polar residues" evidence="1">
    <location>
        <begin position="360"/>
        <end position="377"/>
    </location>
</feature>
<name>K3X1Y4_GLOUD</name>
<reference evidence="2" key="3">
    <citation type="submission" date="2015-02" db="UniProtKB">
        <authorList>
            <consortium name="EnsemblProtists"/>
        </authorList>
    </citation>
    <scope>IDENTIFICATION</scope>
    <source>
        <strain evidence="2">DAOM BR144</strain>
    </source>
</reference>
<keyword evidence="3" id="KW-1185">Reference proteome</keyword>
<organism evidence="2 3">
    <name type="scientific">Globisporangium ultimum (strain ATCC 200006 / CBS 805.95 / DAOM BR144)</name>
    <name type="common">Pythium ultimum</name>
    <dbReference type="NCBI Taxonomy" id="431595"/>
    <lineage>
        <taxon>Eukaryota</taxon>
        <taxon>Sar</taxon>
        <taxon>Stramenopiles</taxon>
        <taxon>Oomycota</taxon>
        <taxon>Peronosporomycetes</taxon>
        <taxon>Pythiales</taxon>
        <taxon>Pythiaceae</taxon>
        <taxon>Globisporangium</taxon>
    </lineage>
</organism>
<feature type="region of interest" description="Disordered" evidence="1">
    <location>
        <begin position="926"/>
        <end position="949"/>
    </location>
</feature>
<accession>K3X1Y4</accession>
<feature type="compositionally biased region" description="Basic and acidic residues" evidence="1">
    <location>
        <begin position="466"/>
        <end position="475"/>
    </location>
</feature>
<feature type="compositionally biased region" description="Acidic residues" evidence="1">
    <location>
        <begin position="930"/>
        <end position="949"/>
    </location>
</feature>
<feature type="region of interest" description="Disordered" evidence="1">
    <location>
        <begin position="617"/>
        <end position="643"/>
    </location>
</feature>
<dbReference type="InParanoid" id="K3X1Y4"/>
<dbReference type="VEuPathDB" id="FungiDB:PYU1_G011208"/>